<dbReference type="InterPro" id="IPR036397">
    <property type="entry name" value="RNaseH_sf"/>
</dbReference>
<proteinExistence type="predicted"/>
<dbReference type="Proteomes" id="UP000499080">
    <property type="component" value="Unassembled WGS sequence"/>
</dbReference>
<comment type="caution">
    <text evidence="1">The sequence shown here is derived from an EMBL/GenBank/DDBJ whole genome shotgun (WGS) entry which is preliminary data.</text>
</comment>
<sequence>MKRTIFVKFPDGSDELICNQSTRLAAVSHLYWNKGPGSRFLKSSGQFPKCTAQTHRTHVTHSTKACTTCNRLRKTEVKAVVSGGDWRVEVPAGGGRGAAEYCETNSESELHIFVDASKTAYAAFVSVGTKWTSGVKMHLLRSKSRNGRPSVVYTDDVDNVKGTFLEFKNLNWMKIERETEIKRIKWELIPPTTPWCGRWWERLLIKLKDLLKRTLGKAVLTYEELLTVSCDYESIINSRPLIYVSEDLDYQVPITPAMFLMTNSYLVVTDLDLRERWTLKLANIDQNIENLFVILIFYLFSSTIPTKPHVSK</sequence>
<evidence type="ECO:0000313" key="2">
    <source>
        <dbReference type="Proteomes" id="UP000499080"/>
    </source>
</evidence>
<dbReference type="AlphaFoldDB" id="A0A4Y2EMY1"/>
<protein>
    <recommendedName>
        <fullName evidence="3">Integrase catalytic domain-containing protein</fullName>
    </recommendedName>
</protein>
<dbReference type="EMBL" id="BGPR01000643">
    <property type="protein sequence ID" value="GBM29689.1"/>
    <property type="molecule type" value="Genomic_DNA"/>
</dbReference>
<accession>A0A4Y2EMY1</accession>
<dbReference type="Gene3D" id="3.30.420.10">
    <property type="entry name" value="Ribonuclease H-like superfamily/Ribonuclease H"/>
    <property type="match status" value="1"/>
</dbReference>
<dbReference type="Pfam" id="PF05380">
    <property type="entry name" value="Peptidase_A17"/>
    <property type="match status" value="1"/>
</dbReference>
<evidence type="ECO:0000313" key="1">
    <source>
        <dbReference type="EMBL" id="GBM29689.1"/>
    </source>
</evidence>
<organism evidence="1 2">
    <name type="scientific">Araneus ventricosus</name>
    <name type="common">Orbweaver spider</name>
    <name type="synonym">Epeira ventricosa</name>
    <dbReference type="NCBI Taxonomy" id="182803"/>
    <lineage>
        <taxon>Eukaryota</taxon>
        <taxon>Metazoa</taxon>
        <taxon>Ecdysozoa</taxon>
        <taxon>Arthropoda</taxon>
        <taxon>Chelicerata</taxon>
        <taxon>Arachnida</taxon>
        <taxon>Araneae</taxon>
        <taxon>Araneomorphae</taxon>
        <taxon>Entelegynae</taxon>
        <taxon>Araneoidea</taxon>
        <taxon>Araneidae</taxon>
        <taxon>Araneus</taxon>
    </lineage>
</organism>
<dbReference type="InterPro" id="IPR008042">
    <property type="entry name" value="Retrotrans_Pao"/>
</dbReference>
<dbReference type="GO" id="GO:0003676">
    <property type="term" value="F:nucleic acid binding"/>
    <property type="evidence" value="ECO:0007669"/>
    <property type="project" value="InterPro"/>
</dbReference>
<dbReference type="PANTHER" id="PTHR47331">
    <property type="entry name" value="PHD-TYPE DOMAIN-CONTAINING PROTEIN"/>
    <property type="match status" value="1"/>
</dbReference>
<gene>
    <name evidence="1" type="ORF">AVEN_156876_1</name>
</gene>
<reference evidence="1 2" key="1">
    <citation type="journal article" date="2019" name="Sci. Rep.">
        <title>Orb-weaving spider Araneus ventricosus genome elucidates the spidroin gene catalogue.</title>
        <authorList>
            <person name="Kono N."/>
            <person name="Nakamura H."/>
            <person name="Ohtoshi R."/>
            <person name="Moran D.A.P."/>
            <person name="Shinohara A."/>
            <person name="Yoshida Y."/>
            <person name="Fujiwara M."/>
            <person name="Mori M."/>
            <person name="Tomita M."/>
            <person name="Arakawa K."/>
        </authorList>
    </citation>
    <scope>NUCLEOTIDE SEQUENCE [LARGE SCALE GENOMIC DNA]</scope>
</reference>
<name>A0A4Y2EMY1_ARAVE</name>
<keyword evidence="2" id="KW-1185">Reference proteome</keyword>
<evidence type="ECO:0008006" key="3">
    <source>
        <dbReference type="Google" id="ProtNLM"/>
    </source>
</evidence>